<dbReference type="Pfam" id="PF00288">
    <property type="entry name" value="GHMP_kinases_N"/>
    <property type="match status" value="1"/>
</dbReference>
<gene>
    <name evidence="8" type="ORF">COW36_04530</name>
</gene>
<dbReference type="InterPro" id="IPR052203">
    <property type="entry name" value="GHMP_Kinase-Related"/>
</dbReference>
<evidence type="ECO:0000259" key="7">
    <source>
        <dbReference type="Pfam" id="PF08544"/>
    </source>
</evidence>
<evidence type="ECO:0000259" key="6">
    <source>
        <dbReference type="Pfam" id="PF00288"/>
    </source>
</evidence>
<dbReference type="GO" id="GO:0005524">
    <property type="term" value="F:ATP binding"/>
    <property type="evidence" value="ECO:0007669"/>
    <property type="project" value="UniProtKB-KW"/>
</dbReference>
<reference evidence="8 9" key="1">
    <citation type="submission" date="2017-09" db="EMBL/GenBank/DDBJ databases">
        <title>Depth-based differentiation of microbial function through sediment-hosted aquifers and enrichment of novel symbionts in the deep terrestrial subsurface.</title>
        <authorList>
            <person name="Probst A.J."/>
            <person name="Ladd B."/>
            <person name="Jarett J.K."/>
            <person name="Geller-Mcgrath D.E."/>
            <person name="Sieber C.M."/>
            <person name="Emerson J.B."/>
            <person name="Anantharaman K."/>
            <person name="Thomas B.C."/>
            <person name="Malmstrom R."/>
            <person name="Stieglmeier M."/>
            <person name="Klingl A."/>
            <person name="Woyke T."/>
            <person name="Ryan C.M."/>
            <person name="Banfield J.F."/>
        </authorList>
    </citation>
    <scope>NUCLEOTIDE SEQUENCE [LARGE SCALE GENOMIC DNA]</scope>
    <source>
        <strain evidence="8">CG17_big_fil_post_rev_8_21_14_2_50_48_46</strain>
    </source>
</reference>
<accession>A0A2M7G9L9</accession>
<evidence type="ECO:0000256" key="5">
    <source>
        <dbReference type="ARBA" id="ARBA00038121"/>
    </source>
</evidence>
<comment type="caution">
    <text evidence="8">The sequence shown here is derived from an EMBL/GenBank/DDBJ whole genome shotgun (WGS) entry which is preliminary data.</text>
</comment>
<dbReference type="Proteomes" id="UP000231019">
    <property type="component" value="Unassembled WGS sequence"/>
</dbReference>
<organism evidence="8 9">
    <name type="scientific">bacterium (Candidatus Blackallbacteria) CG17_big_fil_post_rev_8_21_14_2_50_48_46</name>
    <dbReference type="NCBI Taxonomy" id="2014261"/>
    <lineage>
        <taxon>Bacteria</taxon>
        <taxon>Candidatus Blackallbacteria</taxon>
    </lineage>
</organism>
<dbReference type="PANTHER" id="PTHR32463:SF0">
    <property type="entry name" value="L-FUCOSE KINASE"/>
    <property type="match status" value="1"/>
</dbReference>
<dbReference type="InterPro" id="IPR020568">
    <property type="entry name" value="Ribosomal_Su5_D2-typ_SF"/>
</dbReference>
<dbReference type="Pfam" id="PF08544">
    <property type="entry name" value="GHMP_kinases_C"/>
    <property type="match status" value="1"/>
</dbReference>
<dbReference type="SUPFAM" id="SSF54211">
    <property type="entry name" value="Ribosomal protein S5 domain 2-like"/>
    <property type="match status" value="1"/>
</dbReference>
<dbReference type="GO" id="GO:0042352">
    <property type="term" value="P:GDP-L-fucose salvage"/>
    <property type="evidence" value="ECO:0007669"/>
    <property type="project" value="TreeGrafter"/>
</dbReference>
<dbReference type="PANTHER" id="PTHR32463">
    <property type="entry name" value="L-FUCOSE KINASE"/>
    <property type="match status" value="1"/>
</dbReference>
<evidence type="ECO:0000256" key="4">
    <source>
        <dbReference type="ARBA" id="ARBA00022840"/>
    </source>
</evidence>
<keyword evidence="4" id="KW-0067">ATP-binding</keyword>
<dbReference type="SUPFAM" id="SSF55060">
    <property type="entry name" value="GHMP Kinase, C-terminal domain"/>
    <property type="match status" value="1"/>
</dbReference>
<dbReference type="InterPro" id="IPR001174">
    <property type="entry name" value="HddA/FKP"/>
</dbReference>
<dbReference type="GO" id="GO:0050201">
    <property type="term" value="F:fucokinase activity"/>
    <property type="evidence" value="ECO:0007669"/>
    <property type="project" value="TreeGrafter"/>
</dbReference>
<evidence type="ECO:0000313" key="8">
    <source>
        <dbReference type="EMBL" id="PIW18564.1"/>
    </source>
</evidence>
<dbReference type="EMBL" id="PFFQ01000012">
    <property type="protein sequence ID" value="PIW18564.1"/>
    <property type="molecule type" value="Genomic_DNA"/>
</dbReference>
<evidence type="ECO:0000256" key="1">
    <source>
        <dbReference type="ARBA" id="ARBA00022679"/>
    </source>
</evidence>
<feature type="domain" description="GHMP kinase C-terminal" evidence="7">
    <location>
        <begin position="239"/>
        <end position="320"/>
    </location>
</feature>
<dbReference type="InterPro" id="IPR006204">
    <property type="entry name" value="GHMP_kinase_N_dom"/>
</dbReference>
<evidence type="ECO:0000256" key="3">
    <source>
        <dbReference type="ARBA" id="ARBA00022777"/>
    </source>
</evidence>
<dbReference type="PIRSF" id="PIRSF036406">
    <property type="entry name" value="Hept_kin"/>
    <property type="match status" value="1"/>
</dbReference>
<dbReference type="InterPro" id="IPR036554">
    <property type="entry name" value="GHMP_kinase_C_sf"/>
</dbReference>
<dbReference type="Gene3D" id="3.30.230.120">
    <property type="match status" value="1"/>
</dbReference>
<proteinExistence type="inferred from homology"/>
<evidence type="ECO:0008006" key="10">
    <source>
        <dbReference type="Google" id="ProtNLM"/>
    </source>
</evidence>
<dbReference type="PRINTS" id="PR00960">
    <property type="entry name" value="LMBPPROTEIN"/>
</dbReference>
<name>A0A2M7G9L9_9BACT</name>
<keyword evidence="2" id="KW-0547">Nucleotide-binding</keyword>
<evidence type="ECO:0000256" key="2">
    <source>
        <dbReference type="ARBA" id="ARBA00022741"/>
    </source>
</evidence>
<dbReference type="AlphaFoldDB" id="A0A2M7G9L9"/>
<comment type="similarity">
    <text evidence="5">Belongs to the GHMP kinase family.</text>
</comment>
<dbReference type="InterPro" id="IPR014606">
    <property type="entry name" value="Heptose_7-P_kinase"/>
</dbReference>
<feature type="domain" description="GHMP kinase N-terminal" evidence="6">
    <location>
        <begin position="87"/>
        <end position="166"/>
    </location>
</feature>
<protein>
    <recommendedName>
        <fullName evidence="10">GHMP kinase</fullName>
    </recommendedName>
</protein>
<evidence type="ECO:0000313" key="9">
    <source>
        <dbReference type="Proteomes" id="UP000231019"/>
    </source>
</evidence>
<keyword evidence="1" id="KW-0808">Transferase</keyword>
<keyword evidence="3" id="KW-0418">Kinase</keyword>
<dbReference type="InterPro" id="IPR013750">
    <property type="entry name" value="GHMP_kinase_C_dom"/>
</dbReference>
<sequence length="340" mass="37217">MKIHAKAPNRIDLSGGTLDIYPLYVFLDGGYTLNAAIDLYSEVTLTPIPEDHFYFYSEDLDLKRDLSREELQAGLPQGDFFQLLVEIVRFYEPATGLKISTHNQAPKGSGLGASSALLIALSGALNQYNRSYMDGETLIHYGADLEARSLGIPTGKQDYYAALYGGINAIHFGLNGITHENLELTPSFIEKLNQSLVISFTGQSHFSGTNNWNMLKAFIEDQGKTREHLHAIRQTSERMLDALESADMEHLVQLLDEEWKNRKALAEGVSTPQIDAMILAAKEQGAWASKICGAGGGGCMLTLCPAELKPAVEKALQENGATIMKQQIAPLGLQVNVISD</sequence>